<sequence length="321" mass="37672">MIAIFVYNILLIILYSITMAFAINSFLKEKNKVFLLISLYLAFFIFDNIIIYMTEFINSFAQSYDQAFMSAPAVKTIIFMGNAFFSVSIIAELRKEKLTPLHYTLLIALAVWMISIPLLPNSAFKVWLYYLGNQIFLFYLGFYCWRGTKKELPALNKGYLKKLSIISILFSILIVIEDSFVIFNVDQYSSLTTKIYNRSISEDIFSIIVCLLMIHFFLKDRHVQEEVNSEEQEEAMLIQKFCHAHQFTQRETEVFELLLFHRTNQEIADQLFLSLGTVKTHVHNIFIKLDIKKRTQIFSLFEEYRSASHEKMNLKKSNDFS</sequence>
<keyword evidence="4" id="KW-1133">Transmembrane helix</keyword>
<dbReference type="GO" id="GO:0006355">
    <property type="term" value="P:regulation of DNA-templated transcription"/>
    <property type="evidence" value="ECO:0007669"/>
    <property type="project" value="InterPro"/>
</dbReference>
<accession>A0A437UHY9</accession>
<evidence type="ECO:0000259" key="5">
    <source>
        <dbReference type="PROSITE" id="PS50043"/>
    </source>
</evidence>
<dbReference type="Proteomes" id="UP000288388">
    <property type="component" value="Unassembled WGS sequence"/>
</dbReference>
<name>A0A437UHY9_ENTAV</name>
<feature type="transmembrane region" description="Helical" evidence="4">
    <location>
        <begin position="34"/>
        <end position="53"/>
    </location>
</feature>
<dbReference type="EMBL" id="RYZS01000002">
    <property type="protein sequence ID" value="RVU93260.1"/>
    <property type="molecule type" value="Genomic_DNA"/>
</dbReference>
<dbReference type="InterPro" id="IPR016032">
    <property type="entry name" value="Sig_transdc_resp-reg_C-effctor"/>
</dbReference>
<feature type="transmembrane region" description="Helical" evidence="4">
    <location>
        <begin position="103"/>
        <end position="120"/>
    </location>
</feature>
<protein>
    <submittedName>
        <fullName evidence="6">LuxR family transcriptional regulator</fullName>
    </submittedName>
</protein>
<keyword evidence="4" id="KW-0812">Transmembrane</keyword>
<comment type="caution">
    <text evidence="6">The sequence shown here is derived from an EMBL/GenBank/DDBJ whole genome shotgun (WGS) entry which is preliminary data.</text>
</comment>
<organism evidence="6 7">
    <name type="scientific">Enterococcus avium</name>
    <name type="common">Streptococcus avium</name>
    <dbReference type="NCBI Taxonomy" id="33945"/>
    <lineage>
        <taxon>Bacteria</taxon>
        <taxon>Bacillati</taxon>
        <taxon>Bacillota</taxon>
        <taxon>Bacilli</taxon>
        <taxon>Lactobacillales</taxon>
        <taxon>Enterococcaceae</taxon>
        <taxon>Enterococcus</taxon>
    </lineage>
</organism>
<feature type="domain" description="HTH luxR-type" evidence="5">
    <location>
        <begin position="240"/>
        <end position="305"/>
    </location>
</feature>
<keyword evidence="3" id="KW-0804">Transcription</keyword>
<feature type="transmembrane region" description="Helical" evidence="4">
    <location>
        <begin position="6"/>
        <end position="27"/>
    </location>
</feature>
<dbReference type="GO" id="GO:0003677">
    <property type="term" value="F:DNA binding"/>
    <property type="evidence" value="ECO:0007669"/>
    <property type="project" value="UniProtKB-KW"/>
</dbReference>
<dbReference type="SUPFAM" id="SSF46894">
    <property type="entry name" value="C-terminal effector domain of the bipartite response regulators"/>
    <property type="match status" value="1"/>
</dbReference>
<reference evidence="6 7" key="1">
    <citation type="submission" date="2018-12" db="EMBL/GenBank/DDBJ databases">
        <title>A novel vanA-carrying plasmid in a clinical isolate of Enterococcus avium.</title>
        <authorList>
            <person name="Bernasconi O.J."/>
            <person name="Luzzaro F."/>
            <person name="Endimiani A."/>
        </authorList>
    </citation>
    <scope>NUCLEOTIDE SEQUENCE [LARGE SCALE GENOMIC DNA]</scope>
    <source>
        <strain evidence="6 7">LC0559/18</strain>
    </source>
</reference>
<proteinExistence type="predicted"/>
<feature type="transmembrane region" description="Helical" evidence="4">
    <location>
        <begin position="165"/>
        <end position="183"/>
    </location>
</feature>
<dbReference type="PANTHER" id="PTHR44688:SF16">
    <property type="entry name" value="DNA-BINDING TRANSCRIPTIONAL ACTIVATOR DEVR_DOSR"/>
    <property type="match status" value="1"/>
</dbReference>
<dbReference type="Gene3D" id="1.10.10.10">
    <property type="entry name" value="Winged helix-like DNA-binding domain superfamily/Winged helix DNA-binding domain"/>
    <property type="match status" value="1"/>
</dbReference>
<keyword evidence="1" id="KW-0805">Transcription regulation</keyword>
<dbReference type="PRINTS" id="PR00038">
    <property type="entry name" value="HTHLUXR"/>
</dbReference>
<dbReference type="AlphaFoldDB" id="A0A437UHY9"/>
<gene>
    <name evidence="6" type="ORF">EK398_22830</name>
</gene>
<dbReference type="PANTHER" id="PTHR44688">
    <property type="entry name" value="DNA-BINDING TRANSCRIPTIONAL ACTIVATOR DEVR_DOSR"/>
    <property type="match status" value="1"/>
</dbReference>
<dbReference type="Pfam" id="PF00196">
    <property type="entry name" value="GerE"/>
    <property type="match status" value="1"/>
</dbReference>
<evidence type="ECO:0000256" key="4">
    <source>
        <dbReference type="SAM" id="Phobius"/>
    </source>
</evidence>
<feature type="transmembrane region" description="Helical" evidence="4">
    <location>
        <begin position="73"/>
        <end position="91"/>
    </location>
</feature>
<evidence type="ECO:0000313" key="7">
    <source>
        <dbReference type="Proteomes" id="UP000288388"/>
    </source>
</evidence>
<evidence type="ECO:0000256" key="1">
    <source>
        <dbReference type="ARBA" id="ARBA00023015"/>
    </source>
</evidence>
<dbReference type="InterPro" id="IPR036388">
    <property type="entry name" value="WH-like_DNA-bd_sf"/>
</dbReference>
<evidence type="ECO:0000313" key="6">
    <source>
        <dbReference type="EMBL" id="RVU93260.1"/>
    </source>
</evidence>
<dbReference type="InterPro" id="IPR000792">
    <property type="entry name" value="Tscrpt_reg_LuxR_C"/>
</dbReference>
<keyword evidence="4" id="KW-0472">Membrane</keyword>
<feature type="transmembrane region" description="Helical" evidence="4">
    <location>
        <begin position="126"/>
        <end position="145"/>
    </location>
</feature>
<feature type="transmembrane region" description="Helical" evidence="4">
    <location>
        <begin position="195"/>
        <end position="218"/>
    </location>
</feature>
<evidence type="ECO:0000256" key="3">
    <source>
        <dbReference type="ARBA" id="ARBA00023163"/>
    </source>
</evidence>
<dbReference type="PROSITE" id="PS50043">
    <property type="entry name" value="HTH_LUXR_2"/>
    <property type="match status" value="1"/>
</dbReference>
<dbReference type="SMART" id="SM00421">
    <property type="entry name" value="HTH_LUXR"/>
    <property type="match status" value="1"/>
</dbReference>
<dbReference type="CDD" id="cd06170">
    <property type="entry name" value="LuxR_C_like"/>
    <property type="match status" value="1"/>
</dbReference>
<evidence type="ECO:0000256" key="2">
    <source>
        <dbReference type="ARBA" id="ARBA00023125"/>
    </source>
</evidence>
<dbReference type="RefSeq" id="WP_127979897.1">
    <property type="nucleotide sequence ID" value="NZ_JBPFMR010000101.1"/>
</dbReference>
<keyword evidence="2" id="KW-0238">DNA-binding</keyword>